<dbReference type="Pfam" id="PF13561">
    <property type="entry name" value="adh_short_C2"/>
    <property type="match status" value="1"/>
</dbReference>
<keyword evidence="5" id="KW-1185">Reference proteome</keyword>
<dbReference type="InterPro" id="IPR002347">
    <property type="entry name" value="SDR_fam"/>
</dbReference>
<dbReference type="PANTHER" id="PTHR42760">
    <property type="entry name" value="SHORT-CHAIN DEHYDROGENASES/REDUCTASES FAMILY MEMBER"/>
    <property type="match status" value="1"/>
</dbReference>
<dbReference type="GO" id="GO:0016616">
    <property type="term" value="F:oxidoreductase activity, acting on the CH-OH group of donors, NAD or NADP as acceptor"/>
    <property type="evidence" value="ECO:0007669"/>
    <property type="project" value="UniProtKB-ARBA"/>
</dbReference>
<gene>
    <name evidence="4" type="ORF">D5400_20355</name>
</gene>
<accession>A0A3S9B8P5</accession>
<organism evidence="4 5">
    <name type="scientific">Georhizobium profundi</name>
    <dbReference type="NCBI Taxonomy" id="2341112"/>
    <lineage>
        <taxon>Bacteria</taxon>
        <taxon>Pseudomonadati</taxon>
        <taxon>Pseudomonadota</taxon>
        <taxon>Alphaproteobacteria</taxon>
        <taxon>Hyphomicrobiales</taxon>
        <taxon>Rhizobiaceae</taxon>
        <taxon>Georhizobium</taxon>
    </lineage>
</organism>
<keyword evidence="2" id="KW-0560">Oxidoreductase</keyword>
<dbReference type="SUPFAM" id="SSF51735">
    <property type="entry name" value="NAD(P)-binding Rossmann-fold domains"/>
    <property type="match status" value="1"/>
</dbReference>
<dbReference type="PANTHER" id="PTHR42760:SF133">
    <property type="entry name" value="3-OXOACYL-[ACYL-CARRIER-PROTEIN] REDUCTASE"/>
    <property type="match status" value="1"/>
</dbReference>
<sequence>MHRLSRARLRSSLCAARHRVRYCGQGLCAARLDDGGDPHRIDAGERTRLPRANRHARRGAMSAPRVAVVTGGSAGIGRSVAEVLVREGWRVVGCARRLDAAEELLGAGITLEQCDVADALSVASLVETVRNRHGAVAALVNCAGIVLPRKNFVETSDADMEQLFAVNVFGTLRVTRALLPLMSDGGTIVNLSSTLASRPRPGSALYAATKGAIERFSTALATEVASRQIRVHVVAPALVRSRIWLEAGMSGEAYDALLASRGKDFPLGRAGEPEDVSELIAFLVSSKANWMTGTAIQVDGGAMLR</sequence>
<evidence type="ECO:0000256" key="2">
    <source>
        <dbReference type="ARBA" id="ARBA00023002"/>
    </source>
</evidence>
<dbReference type="InterPro" id="IPR036291">
    <property type="entry name" value="NAD(P)-bd_dom_sf"/>
</dbReference>
<dbReference type="InterPro" id="IPR020904">
    <property type="entry name" value="Sc_DH/Rdtase_CS"/>
</dbReference>
<dbReference type="InterPro" id="IPR057326">
    <property type="entry name" value="KR_dom"/>
</dbReference>
<dbReference type="SMART" id="SM00822">
    <property type="entry name" value="PKS_KR"/>
    <property type="match status" value="1"/>
</dbReference>
<dbReference type="Proteomes" id="UP000268192">
    <property type="component" value="Chromosome"/>
</dbReference>
<evidence type="ECO:0000313" key="4">
    <source>
        <dbReference type="EMBL" id="AZN73325.1"/>
    </source>
</evidence>
<evidence type="ECO:0000256" key="1">
    <source>
        <dbReference type="ARBA" id="ARBA00006484"/>
    </source>
</evidence>
<proteinExistence type="inferred from homology"/>
<dbReference type="OrthoDB" id="9803333at2"/>
<feature type="domain" description="Ketoreductase" evidence="3">
    <location>
        <begin position="65"/>
        <end position="247"/>
    </location>
</feature>
<dbReference type="Gene3D" id="3.40.50.720">
    <property type="entry name" value="NAD(P)-binding Rossmann-like Domain"/>
    <property type="match status" value="1"/>
</dbReference>
<dbReference type="PROSITE" id="PS00061">
    <property type="entry name" value="ADH_SHORT"/>
    <property type="match status" value="1"/>
</dbReference>
<dbReference type="KEGG" id="abaw:D5400_20355"/>
<evidence type="ECO:0000259" key="3">
    <source>
        <dbReference type="SMART" id="SM00822"/>
    </source>
</evidence>
<dbReference type="EMBL" id="CP032509">
    <property type="protein sequence ID" value="AZN73325.1"/>
    <property type="molecule type" value="Genomic_DNA"/>
</dbReference>
<evidence type="ECO:0000313" key="5">
    <source>
        <dbReference type="Proteomes" id="UP000268192"/>
    </source>
</evidence>
<reference evidence="4 5" key="1">
    <citation type="submission" date="2018-09" db="EMBL/GenBank/DDBJ databases">
        <title>Marinorhizobium profundi gen. nov., sp. nov., isolated from a deep-sea sediment sample from the New Britain Trench and proposal of Marinorhizobiaceae fam. nov. in the order Rhizobiales of the class Alphaproteobacteria.</title>
        <authorList>
            <person name="Cao J."/>
        </authorList>
    </citation>
    <scope>NUCLEOTIDE SEQUENCE [LARGE SCALE GENOMIC DNA]</scope>
    <source>
        <strain evidence="4 5">WS11</strain>
    </source>
</reference>
<dbReference type="FunFam" id="3.40.50.720:FF:000084">
    <property type="entry name" value="Short-chain dehydrogenase reductase"/>
    <property type="match status" value="1"/>
</dbReference>
<comment type="similarity">
    <text evidence="1">Belongs to the short-chain dehydrogenases/reductases (SDR) family.</text>
</comment>
<dbReference type="AlphaFoldDB" id="A0A3S9B8P5"/>
<dbReference type="PRINTS" id="PR00081">
    <property type="entry name" value="GDHRDH"/>
</dbReference>
<dbReference type="CDD" id="cd05233">
    <property type="entry name" value="SDR_c"/>
    <property type="match status" value="1"/>
</dbReference>
<protein>
    <submittedName>
        <fullName evidence="4">SDR family oxidoreductase</fullName>
    </submittedName>
</protein>
<dbReference type="PRINTS" id="PR00080">
    <property type="entry name" value="SDRFAMILY"/>
</dbReference>
<name>A0A3S9B8P5_9HYPH</name>